<dbReference type="AlphaFoldDB" id="A0A239KQI3"/>
<gene>
    <name evidence="2" type="ORF">SAMN05443665_101933</name>
</gene>
<reference evidence="2 3" key="1">
    <citation type="submission" date="2017-06" db="EMBL/GenBank/DDBJ databases">
        <authorList>
            <person name="Kim H.J."/>
            <person name="Triplett B.A."/>
        </authorList>
    </citation>
    <scope>NUCLEOTIDE SEQUENCE [LARGE SCALE GENOMIC DNA]</scope>
    <source>
        <strain evidence="2 3">DSM 44715</strain>
    </source>
</reference>
<protein>
    <submittedName>
        <fullName evidence="2">Uncharacterized protein</fullName>
    </submittedName>
</protein>
<dbReference type="RefSeq" id="WP_179271611.1">
    <property type="nucleotide sequence ID" value="NZ_FZOR01000019.1"/>
</dbReference>
<feature type="region of interest" description="Disordered" evidence="1">
    <location>
        <begin position="60"/>
        <end position="79"/>
    </location>
</feature>
<evidence type="ECO:0000256" key="1">
    <source>
        <dbReference type="SAM" id="MobiDB-lite"/>
    </source>
</evidence>
<name>A0A239KQI3_9ACTN</name>
<evidence type="ECO:0000313" key="2">
    <source>
        <dbReference type="EMBL" id="SNT20305.1"/>
    </source>
</evidence>
<keyword evidence="3" id="KW-1185">Reference proteome</keyword>
<accession>A0A239KQI3</accession>
<organism evidence="2 3">
    <name type="scientific">Actinomadura meyerae</name>
    <dbReference type="NCBI Taxonomy" id="240840"/>
    <lineage>
        <taxon>Bacteria</taxon>
        <taxon>Bacillati</taxon>
        <taxon>Actinomycetota</taxon>
        <taxon>Actinomycetes</taxon>
        <taxon>Streptosporangiales</taxon>
        <taxon>Thermomonosporaceae</taxon>
        <taxon>Actinomadura</taxon>
    </lineage>
</organism>
<dbReference type="Proteomes" id="UP000198318">
    <property type="component" value="Unassembled WGS sequence"/>
</dbReference>
<proteinExistence type="predicted"/>
<dbReference type="EMBL" id="FZOR01000019">
    <property type="protein sequence ID" value="SNT20305.1"/>
    <property type="molecule type" value="Genomic_DNA"/>
</dbReference>
<evidence type="ECO:0000313" key="3">
    <source>
        <dbReference type="Proteomes" id="UP000198318"/>
    </source>
</evidence>
<sequence length="79" mass="7895">MSARAVVRLLGTSFPGLLGWPSDGSGFPGVKGSREIAMGLGMGVLLVTAVAPFGAGKAGATQEAPAVQPPSHFAATRIF</sequence>